<accession>A0A5C3NQH5</accession>
<dbReference type="Proteomes" id="UP000308197">
    <property type="component" value="Unassembled WGS sequence"/>
</dbReference>
<evidence type="ECO:0000256" key="1">
    <source>
        <dbReference type="SAM" id="MobiDB-lite"/>
    </source>
</evidence>
<name>A0A5C3NQH5_9APHY</name>
<evidence type="ECO:0000313" key="3">
    <source>
        <dbReference type="Proteomes" id="UP000308197"/>
    </source>
</evidence>
<feature type="region of interest" description="Disordered" evidence="1">
    <location>
        <begin position="118"/>
        <end position="149"/>
    </location>
</feature>
<evidence type="ECO:0000313" key="2">
    <source>
        <dbReference type="EMBL" id="TFK78210.1"/>
    </source>
</evidence>
<gene>
    <name evidence="2" type="ORF">K466DRAFT_570977</name>
</gene>
<proteinExistence type="predicted"/>
<dbReference type="InParanoid" id="A0A5C3NQH5"/>
<organism evidence="2 3">
    <name type="scientific">Polyporus arcularius HHB13444</name>
    <dbReference type="NCBI Taxonomy" id="1314778"/>
    <lineage>
        <taxon>Eukaryota</taxon>
        <taxon>Fungi</taxon>
        <taxon>Dikarya</taxon>
        <taxon>Basidiomycota</taxon>
        <taxon>Agaricomycotina</taxon>
        <taxon>Agaricomycetes</taxon>
        <taxon>Polyporales</taxon>
        <taxon>Polyporaceae</taxon>
        <taxon>Polyporus</taxon>
    </lineage>
</organism>
<keyword evidence="3" id="KW-1185">Reference proteome</keyword>
<dbReference type="AlphaFoldDB" id="A0A5C3NQH5"/>
<protein>
    <submittedName>
        <fullName evidence="2">Uncharacterized protein</fullName>
    </submittedName>
</protein>
<feature type="compositionally biased region" description="Acidic residues" evidence="1">
    <location>
        <begin position="118"/>
        <end position="142"/>
    </location>
</feature>
<reference evidence="2 3" key="1">
    <citation type="journal article" date="2019" name="Nat. Ecol. Evol.">
        <title>Megaphylogeny resolves global patterns of mushroom evolution.</title>
        <authorList>
            <person name="Varga T."/>
            <person name="Krizsan K."/>
            <person name="Foldi C."/>
            <person name="Dima B."/>
            <person name="Sanchez-Garcia M."/>
            <person name="Sanchez-Ramirez S."/>
            <person name="Szollosi G.J."/>
            <person name="Szarkandi J.G."/>
            <person name="Papp V."/>
            <person name="Albert L."/>
            <person name="Andreopoulos W."/>
            <person name="Angelini C."/>
            <person name="Antonin V."/>
            <person name="Barry K.W."/>
            <person name="Bougher N.L."/>
            <person name="Buchanan P."/>
            <person name="Buyck B."/>
            <person name="Bense V."/>
            <person name="Catcheside P."/>
            <person name="Chovatia M."/>
            <person name="Cooper J."/>
            <person name="Damon W."/>
            <person name="Desjardin D."/>
            <person name="Finy P."/>
            <person name="Geml J."/>
            <person name="Haridas S."/>
            <person name="Hughes K."/>
            <person name="Justo A."/>
            <person name="Karasinski D."/>
            <person name="Kautmanova I."/>
            <person name="Kiss B."/>
            <person name="Kocsube S."/>
            <person name="Kotiranta H."/>
            <person name="LaButti K.M."/>
            <person name="Lechner B.E."/>
            <person name="Liimatainen K."/>
            <person name="Lipzen A."/>
            <person name="Lukacs Z."/>
            <person name="Mihaltcheva S."/>
            <person name="Morgado L.N."/>
            <person name="Niskanen T."/>
            <person name="Noordeloos M.E."/>
            <person name="Ohm R.A."/>
            <person name="Ortiz-Santana B."/>
            <person name="Ovrebo C."/>
            <person name="Racz N."/>
            <person name="Riley R."/>
            <person name="Savchenko A."/>
            <person name="Shiryaev A."/>
            <person name="Soop K."/>
            <person name="Spirin V."/>
            <person name="Szebenyi C."/>
            <person name="Tomsovsky M."/>
            <person name="Tulloss R.E."/>
            <person name="Uehling J."/>
            <person name="Grigoriev I.V."/>
            <person name="Vagvolgyi C."/>
            <person name="Papp T."/>
            <person name="Martin F.M."/>
            <person name="Miettinen O."/>
            <person name="Hibbett D.S."/>
            <person name="Nagy L.G."/>
        </authorList>
    </citation>
    <scope>NUCLEOTIDE SEQUENCE [LARGE SCALE GENOMIC DNA]</scope>
    <source>
        <strain evidence="2 3">HHB13444</strain>
    </source>
</reference>
<dbReference type="EMBL" id="ML212704">
    <property type="protein sequence ID" value="TFK78210.1"/>
    <property type="molecule type" value="Genomic_DNA"/>
</dbReference>
<sequence length="149" mass="17135">MFTISSAICKMMSAGISLEDSFNDEIQDKEDEGVCARSASRRVGVSGDEWSAVGEYAQEVFMSYTTFHPMTIIVQDTPGKRAQHFLFDYIMLCPQLVRGGHTMFRKMWIRRDDILAIDEEDPNTQDHPEEEEEEEPNPDGEQEPPYGWY</sequence>